<dbReference type="PANTHER" id="PTHR44757:SF2">
    <property type="entry name" value="BIOFILM ARCHITECTURE MAINTENANCE PROTEIN MBAA"/>
    <property type="match status" value="1"/>
</dbReference>
<dbReference type="InterPro" id="IPR043128">
    <property type="entry name" value="Rev_trsase/Diguanyl_cyclase"/>
</dbReference>
<dbReference type="CDD" id="cd00130">
    <property type="entry name" value="PAS"/>
    <property type="match status" value="1"/>
</dbReference>
<dbReference type="Pfam" id="PF00990">
    <property type="entry name" value="GGDEF"/>
    <property type="match status" value="1"/>
</dbReference>
<protein>
    <submittedName>
        <fullName evidence="5">EAL domain-containing protein</fullName>
    </submittedName>
</protein>
<dbReference type="Gene3D" id="3.30.450.20">
    <property type="entry name" value="PAS domain"/>
    <property type="match status" value="1"/>
</dbReference>
<keyword evidence="1" id="KW-0175">Coiled coil</keyword>
<feature type="domain" description="EAL" evidence="3">
    <location>
        <begin position="341"/>
        <end position="596"/>
    </location>
</feature>
<dbReference type="CDD" id="cd01948">
    <property type="entry name" value="EAL"/>
    <property type="match status" value="1"/>
</dbReference>
<evidence type="ECO:0000256" key="1">
    <source>
        <dbReference type="SAM" id="Coils"/>
    </source>
</evidence>
<evidence type="ECO:0000259" key="3">
    <source>
        <dbReference type="PROSITE" id="PS50883"/>
    </source>
</evidence>
<proteinExistence type="predicted"/>
<dbReference type="RefSeq" id="WP_309766417.1">
    <property type="nucleotide sequence ID" value="NZ_JARWAI010000001.1"/>
</dbReference>
<dbReference type="PROSITE" id="PS50887">
    <property type="entry name" value="GGDEF"/>
    <property type="match status" value="1"/>
</dbReference>
<dbReference type="PROSITE" id="PS50112">
    <property type="entry name" value="PAS"/>
    <property type="match status" value="1"/>
</dbReference>
<dbReference type="CDD" id="cd01949">
    <property type="entry name" value="GGDEF"/>
    <property type="match status" value="1"/>
</dbReference>
<dbReference type="NCBIfam" id="TIGR00229">
    <property type="entry name" value="sensory_box"/>
    <property type="match status" value="1"/>
</dbReference>
<dbReference type="InterPro" id="IPR052155">
    <property type="entry name" value="Biofilm_reg_signaling"/>
</dbReference>
<dbReference type="InterPro" id="IPR013767">
    <property type="entry name" value="PAS_fold"/>
</dbReference>
<organism evidence="5 6">
    <name type="scientific">Vreelandella gomseomensis</name>
    <dbReference type="NCBI Taxonomy" id="370766"/>
    <lineage>
        <taxon>Bacteria</taxon>
        <taxon>Pseudomonadati</taxon>
        <taxon>Pseudomonadota</taxon>
        <taxon>Gammaproteobacteria</taxon>
        <taxon>Oceanospirillales</taxon>
        <taxon>Halomonadaceae</taxon>
        <taxon>Vreelandella</taxon>
    </lineage>
</organism>
<dbReference type="SMART" id="SM00267">
    <property type="entry name" value="GGDEF"/>
    <property type="match status" value="1"/>
</dbReference>
<reference evidence="5 6" key="1">
    <citation type="submission" date="2023-04" db="EMBL/GenBank/DDBJ databases">
        <title>A long-awaited taxogenomic arrangement of the family Halomonadaceae.</title>
        <authorList>
            <person name="De La Haba R."/>
            <person name="Chuvochina M."/>
            <person name="Wittouck S."/>
            <person name="Arahal D.R."/>
            <person name="Sanchez-Porro C."/>
            <person name="Hugenholtz P."/>
            <person name="Ventosa A."/>
        </authorList>
    </citation>
    <scope>NUCLEOTIDE SEQUENCE [LARGE SCALE GENOMIC DNA]</scope>
    <source>
        <strain evidence="5 6">DSM 18042</strain>
    </source>
</reference>
<feature type="domain" description="PAS" evidence="2">
    <location>
        <begin position="37"/>
        <end position="110"/>
    </location>
</feature>
<dbReference type="Gene3D" id="3.30.70.270">
    <property type="match status" value="1"/>
</dbReference>
<sequence length="609" mass="67074">MRRVKRRPVHSQWRAVTAVETPIDTRLREAETALKAATEWAQVTLNSIGDAVITTDLASQVTYLNRVAEALTGWSSHEALGKPLEQVLALIDGHTLEPAANPARRAMDENRTVGLAVNCVLVRKDGSQLLIEDSAAPIHDHAGFLQGAVIVFHDACHSTEHSSKLAYQAQHDALTELPNRALFSERLMRAIGLAKRHHHQAALLYMDLDAFKAINDSLGHAIGDCLLQSVAGRLTHCVRSTDTICRQGGDEFVVLLSEIDKPQDAVRIAEKILATLAEAHSISQHELHVTASVGISIYPDHGSDEPTLLNNADTAMYHAKKSGRNKYQLFSAEMNAQKTQNNRLESQLNLALNADALFLDFQPRIDLATGHMVSAEALVRWHNPTQGLMQPSAFLPIAEARGLIVPIGYWVLGETCRRLQAWRREGGHIVPIAVNMSAMQLRDSLLPARVAEILAKTGLEARFLEIEVAEGSLTHLHTDASISTLVELSRMGIRITIDDFGDGRASLKQLQCFPINTINLAPCFSNCILDHQKSDAFTKALINFLKGLSFRVNAKGVETLAQLKYLEMQGCDGAQGFWLSKPLSATHFGVLLCPDRPKPQLRQLVLRHH</sequence>
<feature type="coiled-coil region" evidence="1">
    <location>
        <begin position="327"/>
        <end position="354"/>
    </location>
</feature>
<dbReference type="PANTHER" id="PTHR44757">
    <property type="entry name" value="DIGUANYLATE CYCLASE DGCP"/>
    <property type="match status" value="1"/>
</dbReference>
<gene>
    <name evidence="5" type="ORF">QC815_00720</name>
</gene>
<dbReference type="InterPro" id="IPR035965">
    <property type="entry name" value="PAS-like_dom_sf"/>
</dbReference>
<comment type="caution">
    <text evidence="5">The sequence shown here is derived from an EMBL/GenBank/DDBJ whole genome shotgun (WGS) entry which is preliminary data.</text>
</comment>
<dbReference type="InterPro" id="IPR000014">
    <property type="entry name" value="PAS"/>
</dbReference>
<dbReference type="SUPFAM" id="SSF55785">
    <property type="entry name" value="PYP-like sensor domain (PAS domain)"/>
    <property type="match status" value="1"/>
</dbReference>
<dbReference type="SMART" id="SM00052">
    <property type="entry name" value="EAL"/>
    <property type="match status" value="1"/>
</dbReference>
<dbReference type="InterPro" id="IPR029787">
    <property type="entry name" value="Nucleotide_cyclase"/>
</dbReference>
<dbReference type="NCBIfam" id="TIGR00254">
    <property type="entry name" value="GGDEF"/>
    <property type="match status" value="1"/>
</dbReference>
<dbReference type="SMART" id="SM00091">
    <property type="entry name" value="PAS"/>
    <property type="match status" value="1"/>
</dbReference>
<dbReference type="PROSITE" id="PS50883">
    <property type="entry name" value="EAL"/>
    <property type="match status" value="1"/>
</dbReference>
<dbReference type="InterPro" id="IPR035919">
    <property type="entry name" value="EAL_sf"/>
</dbReference>
<dbReference type="SUPFAM" id="SSF55073">
    <property type="entry name" value="Nucleotide cyclase"/>
    <property type="match status" value="1"/>
</dbReference>
<dbReference type="InterPro" id="IPR001633">
    <property type="entry name" value="EAL_dom"/>
</dbReference>
<evidence type="ECO:0000259" key="4">
    <source>
        <dbReference type="PROSITE" id="PS50887"/>
    </source>
</evidence>
<evidence type="ECO:0000313" key="5">
    <source>
        <dbReference type="EMBL" id="MDR5873437.1"/>
    </source>
</evidence>
<dbReference type="Pfam" id="PF00989">
    <property type="entry name" value="PAS"/>
    <property type="match status" value="1"/>
</dbReference>
<name>A0ABU1G7H7_9GAMM</name>
<dbReference type="InterPro" id="IPR000160">
    <property type="entry name" value="GGDEF_dom"/>
</dbReference>
<dbReference type="EMBL" id="JARWAI010000001">
    <property type="protein sequence ID" value="MDR5873437.1"/>
    <property type="molecule type" value="Genomic_DNA"/>
</dbReference>
<dbReference type="Proteomes" id="UP001269267">
    <property type="component" value="Unassembled WGS sequence"/>
</dbReference>
<dbReference type="Pfam" id="PF00563">
    <property type="entry name" value="EAL"/>
    <property type="match status" value="1"/>
</dbReference>
<feature type="domain" description="GGDEF" evidence="4">
    <location>
        <begin position="199"/>
        <end position="332"/>
    </location>
</feature>
<evidence type="ECO:0000313" key="6">
    <source>
        <dbReference type="Proteomes" id="UP001269267"/>
    </source>
</evidence>
<keyword evidence="6" id="KW-1185">Reference proteome</keyword>
<accession>A0ABU1G7H7</accession>
<dbReference type="SUPFAM" id="SSF141868">
    <property type="entry name" value="EAL domain-like"/>
    <property type="match status" value="1"/>
</dbReference>
<evidence type="ECO:0000259" key="2">
    <source>
        <dbReference type="PROSITE" id="PS50112"/>
    </source>
</evidence>
<dbReference type="Gene3D" id="3.20.20.450">
    <property type="entry name" value="EAL domain"/>
    <property type="match status" value="1"/>
</dbReference>